<comment type="similarity">
    <text evidence="1">Belongs to the four-carbon acid sugar kinase family.</text>
</comment>
<keyword evidence="10" id="KW-1185">Reference proteome</keyword>
<dbReference type="InterPro" id="IPR031475">
    <property type="entry name" value="NBD_C"/>
</dbReference>
<protein>
    <recommendedName>
        <fullName evidence="11">Four-carbon acid sugar kinase family protein</fullName>
    </recommendedName>
</protein>
<gene>
    <name evidence="9" type="ORF">DF200_00835</name>
</gene>
<dbReference type="InterPro" id="IPR037051">
    <property type="entry name" value="4-carb_acid_sugar_kinase_N_sf"/>
</dbReference>
<dbReference type="Gene3D" id="3.40.980.20">
    <property type="entry name" value="Four-carbon acid sugar kinase, nucleotide binding domain"/>
    <property type="match status" value="1"/>
</dbReference>
<dbReference type="RefSeq" id="WP_109136401.1">
    <property type="nucleotide sequence ID" value="NZ_QFFN01000001.1"/>
</dbReference>
<feature type="domain" description="Four-carbon acid sugar kinase nucleotide binding" evidence="8">
    <location>
        <begin position="262"/>
        <end position="441"/>
    </location>
</feature>
<dbReference type="GO" id="GO:0016301">
    <property type="term" value="F:kinase activity"/>
    <property type="evidence" value="ECO:0007669"/>
    <property type="project" value="UniProtKB-KW"/>
</dbReference>
<dbReference type="EMBL" id="QFFN01000001">
    <property type="protein sequence ID" value="PWG60805.1"/>
    <property type="molecule type" value="Genomic_DNA"/>
</dbReference>
<keyword evidence="5" id="KW-0067">ATP-binding</keyword>
<name>A0A2U2MVD0_9BIFI</name>
<dbReference type="OrthoDB" id="153193at2"/>
<evidence type="ECO:0000256" key="5">
    <source>
        <dbReference type="ARBA" id="ARBA00022840"/>
    </source>
</evidence>
<evidence type="ECO:0000256" key="2">
    <source>
        <dbReference type="ARBA" id="ARBA00022679"/>
    </source>
</evidence>
<dbReference type="AlphaFoldDB" id="A0A2U2MVD0"/>
<comment type="caution">
    <text evidence="9">The sequence shown here is derived from an EMBL/GenBank/DDBJ whole genome shotgun (WGS) entry which is preliminary data.</text>
</comment>
<dbReference type="InterPro" id="IPR010737">
    <property type="entry name" value="4-carb_acid_sugar_kinase_N"/>
</dbReference>
<evidence type="ECO:0000259" key="7">
    <source>
        <dbReference type="Pfam" id="PF07005"/>
    </source>
</evidence>
<dbReference type="Gene3D" id="3.40.50.10840">
    <property type="entry name" value="Putative sugar-binding, N-terminal domain"/>
    <property type="match status" value="1"/>
</dbReference>
<evidence type="ECO:0000313" key="10">
    <source>
        <dbReference type="Proteomes" id="UP000245753"/>
    </source>
</evidence>
<sequence length="462" mass="49486">MTKLGIVADDVTGGTTVGALLARKGAVSTLYYEFEHLDEVADPAADTVIVSTNSRTQPAREAFDRVRQTTFALRRLGVSQFSKRIDTTLRGGIGPEVEGMLNALEDNYIAVVVPAMPQSKKVVVGGYSLIDSTLLAQTGVAQDVRTPVRESYLPKLLQEQFSEKVGYIPLETVMGGEHEIASMMRRMLADGTRVFVFDSATLEQIDDISCAVIRVGRPVVAVDPGPFTVSLALLSGTIVPGAQIAREIRENHRWDDEGTVFVVAGSATEVTKSQMKVLTAEPGTKTLLARPLSLISHDSREVKAEMARLVAETQAMYRKHVEQPRVLVLAVDIAITGAPPATREELESASGLEAAEASNLLTRRLGQAARLVADVVTPKRCSGFYLSGGDTMVKVCQALGGDGLKLVDYVIPQVDQSVLVGGPYDGIPVVCKGGLTGKPNTAVQAVNRLFDEHRMMANGLAA</sequence>
<evidence type="ECO:0000313" key="9">
    <source>
        <dbReference type="EMBL" id="PWG60805.1"/>
    </source>
</evidence>
<dbReference type="Pfam" id="PF07005">
    <property type="entry name" value="SBD_N"/>
    <property type="match status" value="1"/>
</dbReference>
<evidence type="ECO:0008006" key="11">
    <source>
        <dbReference type="Google" id="ProtNLM"/>
    </source>
</evidence>
<reference evidence="9 10" key="1">
    <citation type="journal article" date="2018" name="Int. J. Syst. Evol. Microbiol.">
        <title>Bifidobacterium catulorum sp. nov., a novel taxon from the faeces of the baby common marmoset (Callithrix jacchus).</title>
        <authorList>
            <person name="Modesto M."/>
            <person name="Michelini S."/>
            <person name="Oki K."/>
            <person name="Biavati B."/>
            <person name="Watanabe K."/>
            <person name="Mattarelli P."/>
        </authorList>
    </citation>
    <scope>NUCLEOTIDE SEQUENCE [LARGE SCALE GENOMIC DNA]</scope>
    <source>
        <strain evidence="9 10">MRM 8.19</strain>
    </source>
</reference>
<dbReference type="SUPFAM" id="SSF142764">
    <property type="entry name" value="YgbK-like"/>
    <property type="match status" value="1"/>
</dbReference>
<organism evidence="9 10">
    <name type="scientific">Bifidobacterium catulorum</name>
    <dbReference type="NCBI Taxonomy" id="1630173"/>
    <lineage>
        <taxon>Bacteria</taxon>
        <taxon>Bacillati</taxon>
        <taxon>Actinomycetota</taxon>
        <taxon>Actinomycetes</taxon>
        <taxon>Bifidobacteriales</taxon>
        <taxon>Bifidobacteriaceae</taxon>
        <taxon>Bifidobacterium</taxon>
    </lineage>
</organism>
<dbReference type="Pfam" id="PF17042">
    <property type="entry name" value="NBD_C"/>
    <property type="match status" value="1"/>
</dbReference>
<proteinExistence type="inferred from homology"/>
<keyword evidence="4" id="KW-0418">Kinase</keyword>
<evidence type="ECO:0000256" key="1">
    <source>
        <dbReference type="ARBA" id="ARBA00005715"/>
    </source>
</evidence>
<keyword evidence="3" id="KW-0547">Nucleotide-binding</keyword>
<feature type="domain" description="Four-carbon acid sugar kinase N-terminal" evidence="7">
    <location>
        <begin position="4"/>
        <end position="230"/>
    </location>
</feature>
<evidence type="ECO:0000256" key="6">
    <source>
        <dbReference type="ARBA" id="ARBA00023277"/>
    </source>
</evidence>
<evidence type="ECO:0000259" key="8">
    <source>
        <dbReference type="Pfam" id="PF17042"/>
    </source>
</evidence>
<dbReference type="Proteomes" id="UP000245753">
    <property type="component" value="Unassembled WGS sequence"/>
</dbReference>
<evidence type="ECO:0000256" key="3">
    <source>
        <dbReference type="ARBA" id="ARBA00022741"/>
    </source>
</evidence>
<keyword evidence="6" id="KW-0119">Carbohydrate metabolism</keyword>
<dbReference type="InterPro" id="IPR042213">
    <property type="entry name" value="NBD_C_sf"/>
</dbReference>
<evidence type="ECO:0000256" key="4">
    <source>
        <dbReference type="ARBA" id="ARBA00022777"/>
    </source>
</evidence>
<accession>A0A2U2MVD0</accession>
<keyword evidence="2" id="KW-0808">Transferase</keyword>
<dbReference type="GO" id="GO:0005524">
    <property type="term" value="F:ATP binding"/>
    <property type="evidence" value="ECO:0007669"/>
    <property type="project" value="UniProtKB-KW"/>
</dbReference>